<feature type="transmembrane region" description="Helical" evidence="1">
    <location>
        <begin position="25"/>
        <end position="46"/>
    </location>
</feature>
<accession>A0AAN5C8B7</accession>
<keyword evidence="1" id="KW-0812">Transmembrane</keyword>
<protein>
    <submittedName>
        <fullName evidence="2">Uncharacterized protein</fullName>
    </submittedName>
</protein>
<feature type="transmembrane region" description="Helical" evidence="1">
    <location>
        <begin position="88"/>
        <end position="110"/>
    </location>
</feature>
<dbReference type="EMBL" id="BTRK01000001">
    <property type="protein sequence ID" value="GMR32644.1"/>
    <property type="molecule type" value="Genomic_DNA"/>
</dbReference>
<name>A0AAN5C8B7_9BILA</name>
<feature type="non-terminal residue" evidence="2">
    <location>
        <position position="173"/>
    </location>
</feature>
<evidence type="ECO:0000313" key="3">
    <source>
        <dbReference type="Proteomes" id="UP001328107"/>
    </source>
</evidence>
<evidence type="ECO:0000256" key="1">
    <source>
        <dbReference type="SAM" id="Phobius"/>
    </source>
</evidence>
<proteinExistence type="predicted"/>
<dbReference type="AlphaFoldDB" id="A0AAN5C8B7"/>
<keyword evidence="3" id="KW-1185">Reference proteome</keyword>
<keyword evidence="1" id="KW-1133">Transmembrane helix</keyword>
<sequence>MKPSHSITIVKRGSDSEEEDEEKSVIVVGILTVIQSIVNFFIFLTGCEIGKYQFMSGILPLVVSIFTSFLFIYSIVHKSSFSVKPFIAYHLIVLCSLGFFVILFISILILPRLSSSLLSSILSQSLLPFQSFQLFVNSLTLTGRILYCFFLLSMVTFNLVSIHISTSFYVFLE</sequence>
<dbReference type="Proteomes" id="UP001328107">
    <property type="component" value="Unassembled WGS sequence"/>
</dbReference>
<evidence type="ECO:0000313" key="2">
    <source>
        <dbReference type="EMBL" id="GMR32644.1"/>
    </source>
</evidence>
<gene>
    <name evidence="2" type="ORF">PMAYCL1PPCAC_02839</name>
</gene>
<comment type="caution">
    <text evidence="2">The sequence shown here is derived from an EMBL/GenBank/DDBJ whole genome shotgun (WGS) entry which is preliminary data.</text>
</comment>
<feature type="transmembrane region" description="Helical" evidence="1">
    <location>
        <begin position="145"/>
        <end position="172"/>
    </location>
</feature>
<reference evidence="3" key="1">
    <citation type="submission" date="2022-10" db="EMBL/GenBank/DDBJ databases">
        <title>Genome assembly of Pristionchus species.</title>
        <authorList>
            <person name="Yoshida K."/>
            <person name="Sommer R.J."/>
        </authorList>
    </citation>
    <scope>NUCLEOTIDE SEQUENCE [LARGE SCALE GENOMIC DNA]</scope>
    <source>
        <strain evidence="3">RS5460</strain>
    </source>
</reference>
<organism evidence="2 3">
    <name type="scientific">Pristionchus mayeri</name>
    <dbReference type="NCBI Taxonomy" id="1317129"/>
    <lineage>
        <taxon>Eukaryota</taxon>
        <taxon>Metazoa</taxon>
        <taxon>Ecdysozoa</taxon>
        <taxon>Nematoda</taxon>
        <taxon>Chromadorea</taxon>
        <taxon>Rhabditida</taxon>
        <taxon>Rhabditina</taxon>
        <taxon>Diplogasteromorpha</taxon>
        <taxon>Diplogasteroidea</taxon>
        <taxon>Neodiplogasteridae</taxon>
        <taxon>Pristionchus</taxon>
    </lineage>
</organism>
<keyword evidence="1" id="KW-0472">Membrane</keyword>
<feature type="transmembrane region" description="Helical" evidence="1">
    <location>
        <begin position="58"/>
        <end position="76"/>
    </location>
</feature>